<accession>A0A1Y2CS67</accession>
<dbReference type="NCBIfam" id="NF006054">
    <property type="entry name" value="PRK08202.1"/>
    <property type="match status" value="1"/>
</dbReference>
<dbReference type="NCBIfam" id="TIGR01697">
    <property type="entry name" value="PNPH-PUNA-XAPA"/>
    <property type="match status" value="1"/>
</dbReference>
<dbReference type="PROSITE" id="PS01240">
    <property type="entry name" value="PNP_MTAP_2"/>
    <property type="match status" value="1"/>
</dbReference>
<evidence type="ECO:0000256" key="4">
    <source>
        <dbReference type="ARBA" id="ARBA00011233"/>
    </source>
</evidence>
<evidence type="ECO:0000256" key="7">
    <source>
        <dbReference type="ARBA" id="ARBA00058131"/>
    </source>
</evidence>
<protein>
    <recommendedName>
        <fullName evidence="8">Purine nucleoside phosphorylase</fullName>
        <ecNumber evidence="8">2.4.2.1</ecNumber>
    </recommendedName>
    <alternativeName>
        <fullName evidence="8">Inosine-guanosine phosphorylase</fullName>
    </alternativeName>
</protein>
<evidence type="ECO:0000256" key="2">
    <source>
        <dbReference type="ARBA" id="ARBA00005058"/>
    </source>
</evidence>
<dbReference type="CDD" id="cd09009">
    <property type="entry name" value="PNP-EcPNPII_like"/>
    <property type="match status" value="1"/>
</dbReference>
<dbReference type="SUPFAM" id="SSF53167">
    <property type="entry name" value="Purine and uridine phosphorylases"/>
    <property type="match status" value="1"/>
</dbReference>
<comment type="subunit">
    <text evidence="4">Homotrimer.</text>
</comment>
<dbReference type="GO" id="GO:0004731">
    <property type="term" value="F:purine-nucleoside phosphorylase activity"/>
    <property type="evidence" value="ECO:0007669"/>
    <property type="project" value="UniProtKB-EC"/>
</dbReference>
<comment type="function">
    <text evidence="7">The purine nucleoside phosphorylases catalyze the phosphorolytic breakdown of the N-glycosidic bond in the beta-(deoxy)ribonucleoside molecules, with the formation of the corresponding free purine bases and pentose-1-phosphate. Cleaves guanosine and inosine.</text>
</comment>
<dbReference type="PIRSF" id="PIRSF000477">
    <property type="entry name" value="PurNPase"/>
    <property type="match status" value="1"/>
</dbReference>
<feature type="binding site" evidence="9">
    <location>
        <position position="130"/>
    </location>
    <ligand>
        <name>phosphate</name>
        <dbReference type="ChEBI" id="CHEBI:43474"/>
    </ligand>
</feature>
<feature type="binding site" evidence="9">
    <location>
        <position position="46"/>
    </location>
    <ligand>
        <name>phosphate</name>
        <dbReference type="ChEBI" id="CHEBI:43474"/>
    </ligand>
</feature>
<evidence type="ECO:0000259" key="10">
    <source>
        <dbReference type="Pfam" id="PF01048"/>
    </source>
</evidence>
<dbReference type="InterPro" id="IPR011270">
    <property type="entry name" value="Pur_Nuc_Pase_Ino/Guo-sp"/>
</dbReference>
<comment type="caution">
    <text evidence="11">The sequence shown here is derived from an EMBL/GenBank/DDBJ whole genome shotgun (WGS) entry which is preliminary data.</text>
</comment>
<dbReference type="UniPathway" id="UPA00606"/>
<dbReference type="STRING" id="329046.A0A1Y2CS67"/>
<feature type="binding site" evidence="9">
    <location>
        <position position="216"/>
    </location>
    <ligand>
        <name>a purine D-ribonucleoside</name>
        <dbReference type="ChEBI" id="CHEBI:142355"/>
    </ligand>
</feature>
<dbReference type="InterPro" id="IPR011268">
    <property type="entry name" value="Purine_phosphorylase"/>
</dbReference>
<dbReference type="PANTHER" id="PTHR11904:SF9">
    <property type="entry name" value="PURINE NUCLEOSIDE PHOSPHORYLASE-RELATED"/>
    <property type="match status" value="1"/>
</dbReference>
<dbReference type="GO" id="GO:0005737">
    <property type="term" value="C:cytoplasm"/>
    <property type="evidence" value="ECO:0007669"/>
    <property type="project" value="TreeGrafter"/>
</dbReference>
<feature type="domain" description="Nucleoside phosphorylase" evidence="10">
    <location>
        <begin position="40"/>
        <end position="285"/>
    </location>
</feature>
<keyword evidence="6 8" id="KW-0808">Transferase</keyword>
<keyword evidence="12" id="KW-1185">Reference proteome</keyword>
<dbReference type="AlphaFoldDB" id="A0A1Y2CS67"/>
<comment type="catalytic activity">
    <reaction evidence="1">
        <text>a purine D-ribonucleoside + phosphate = a purine nucleobase + alpha-D-ribose 1-phosphate</text>
        <dbReference type="Rhea" id="RHEA:19805"/>
        <dbReference type="ChEBI" id="CHEBI:26386"/>
        <dbReference type="ChEBI" id="CHEBI:43474"/>
        <dbReference type="ChEBI" id="CHEBI:57720"/>
        <dbReference type="ChEBI" id="CHEBI:142355"/>
        <dbReference type="EC" id="2.4.2.1"/>
    </reaction>
</comment>
<organism evidence="11 12">
    <name type="scientific">Rhizoclosmatium globosum</name>
    <dbReference type="NCBI Taxonomy" id="329046"/>
    <lineage>
        <taxon>Eukaryota</taxon>
        <taxon>Fungi</taxon>
        <taxon>Fungi incertae sedis</taxon>
        <taxon>Chytridiomycota</taxon>
        <taxon>Chytridiomycota incertae sedis</taxon>
        <taxon>Chytridiomycetes</taxon>
        <taxon>Chytridiales</taxon>
        <taxon>Chytriomycetaceae</taxon>
        <taxon>Rhizoclosmatium</taxon>
    </lineage>
</organism>
<dbReference type="EC" id="2.4.2.1" evidence="8"/>
<dbReference type="InterPro" id="IPR035994">
    <property type="entry name" value="Nucleoside_phosphorylase_sf"/>
</dbReference>
<sequence length="318" mass="34079">MATPNAVPPPNIDYFNIETYSAAANWIKARLPPAMKTVEVGIICGSGLGGLADTLEAPRVEFEYKDIPNFAVSTVSGHAGKLVFGYLSGKATVCMVGRKHLYEGHSLLRTVFPVRVMKLIGVHTILVTNAAGGLNSNFNVADIMIIQDHISLPGLAGLSPLVGPNLDVFGARFPPTSDAYDYDLRLIAFKASQLVGIPKECMQEGVYCMVAGPSYESRAEARHLRTMGGDCVGMSTVPEVIIARHCGMRVLGLSLITNHVNQSLGKSAKLEAFSGNAATASNNLAHDSNIVNHQEVLETSDKRSKDMQALVKTIVKLM</sequence>
<keyword evidence="5 8" id="KW-0328">Glycosyltransferase</keyword>
<evidence type="ECO:0000313" key="11">
    <source>
        <dbReference type="EMBL" id="ORY49841.1"/>
    </source>
</evidence>
<comment type="pathway">
    <text evidence="2 8">Purine metabolism; purine nucleoside salvage.</text>
</comment>
<dbReference type="EMBL" id="MCGO01000008">
    <property type="protein sequence ID" value="ORY49841.1"/>
    <property type="molecule type" value="Genomic_DNA"/>
</dbReference>
<evidence type="ECO:0000256" key="8">
    <source>
        <dbReference type="PIRNR" id="PIRNR000477"/>
    </source>
</evidence>
<feature type="binding site" evidence="9">
    <location>
        <position position="78"/>
    </location>
    <ligand>
        <name>phosphate</name>
        <dbReference type="ChEBI" id="CHEBI:43474"/>
    </ligand>
</feature>
<dbReference type="InterPro" id="IPR000845">
    <property type="entry name" value="Nucleoside_phosphorylase_d"/>
</dbReference>
<dbReference type="InterPro" id="IPR018099">
    <property type="entry name" value="Purine_phosphorylase-2_CS"/>
</dbReference>
<dbReference type="PANTHER" id="PTHR11904">
    <property type="entry name" value="METHYLTHIOADENOSINE/PURINE NUCLEOSIDE PHOSPHORYLASE"/>
    <property type="match status" value="1"/>
</dbReference>
<dbReference type="OrthoDB" id="10261782at2759"/>
<feature type="binding site" evidence="9">
    <location>
        <position position="258"/>
    </location>
    <ligand>
        <name>a purine D-ribonucleoside</name>
        <dbReference type="ChEBI" id="CHEBI:142355"/>
    </ligand>
</feature>
<feature type="binding site" evidence="9">
    <location>
        <position position="235"/>
    </location>
    <ligand>
        <name>phosphate</name>
        <dbReference type="ChEBI" id="CHEBI:43474"/>
    </ligand>
</feature>
<name>A0A1Y2CS67_9FUNG</name>
<evidence type="ECO:0000256" key="9">
    <source>
        <dbReference type="PIRSR" id="PIRSR000477-2"/>
    </source>
</evidence>
<feature type="binding site" evidence="9">
    <location>
        <begin position="98"/>
        <end position="100"/>
    </location>
    <ligand>
        <name>phosphate</name>
        <dbReference type="ChEBI" id="CHEBI:43474"/>
    </ligand>
</feature>
<dbReference type="FunFam" id="3.40.50.1580:FF:000004">
    <property type="entry name" value="Purine nucleoside phosphorylase"/>
    <property type="match status" value="1"/>
</dbReference>
<proteinExistence type="inferred from homology"/>
<reference evidence="11 12" key="1">
    <citation type="submission" date="2016-07" db="EMBL/GenBank/DDBJ databases">
        <title>Pervasive Adenine N6-methylation of Active Genes in Fungi.</title>
        <authorList>
            <consortium name="DOE Joint Genome Institute"/>
            <person name="Mondo S.J."/>
            <person name="Dannebaum R.O."/>
            <person name="Kuo R.C."/>
            <person name="Labutti K."/>
            <person name="Haridas S."/>
            <person name="Kuo A."/>
            <person name="Salamov A."/>
            <person name="Ahrendt S.R."/>
            <person name="Lipzen A."/>
            <person name="Sullivan W."/>
            <person name="Andreopoulos W.B."/>
            <person name="Clum A."/>
            <person name="Lindquist E."/>
            <person name="Daum C."/>
            <person name="Ramamoorthy G.K."/>
            <person name="Gryganskyi A."/>
            <person name="Culley D."/>
            <person name="Magnuson J.K."/>
            <person name="James T.Y."/>
            <person name="O'Malley M.A."/>
            <person name="Stajich J.E."/>
            <person name="Spatafora J.W."/>
            <person name="Visel A."/>
            <person name="Grigoriev I.V."/>
        </authorList>
    </citation>
    <scope>NUCLEOTIDE SEQUENCE [LARGE SCALE GENOMIC DNA]</scope>
    <source>
        <strain evidence="11 12">JEL800</strain>
    </source>
</reference>
<evidence type="ECO:0000313" key="12">
    <source>
        <dbReference type="Proteomes" id="UP000193642"/>
    </source>
</evidence>
<dbReference type="Gene3D" id="3.40.50.1580">
    <property type="entry name" value="Nucleoside phosphorylase domain"/>
    <property type="match status" value="1"/>
</dbReference>
<comment type="similarity">
    <text evidence="3 8">Belongs to the PNP/MTAP phosphorylase family.</text>
</comment>
<evidence type="ECO:0000256" key="5">
    <source>
        <dbReference type="ARBA" id="ARBA00022676"/>
    </source>
</evidence>
<dbReference type="GO" id="GO:0009116">
    <property type="term" value="P:nucleoside metabolic process"/>
    <property type="evidence" value="ECO:0007669"/>
    <property type="project" value="InterPro"/>
</dbReference>
<evidence type="ECO:0000256" key="1">
    <source>
        <dbReference type="ARBA" id="ARBA00000755"/>
    </source>
</evidence>
<evidence type="ECO:0000256" key="3">
    <source>
        <dbReference type="ARBA" id="ARBA00006751"/>
    </source>
</evidence>
<dbReference type="NCBIfam" id="TIGR01700">
    <property type="entry name" value="PNPH"/>
    <property type="match status" value="1"/>
</dbReference>
<gene>
    <name evidence="11" type="ORF">BCR33DRAFT_676777</name>
</gene>
<evidence type="ECO:0000256" key="6">
    <source>
        <dbReference type="ARBA" id="ARBA00022679"/>
    </source>
</evidence>
<dbReference type="Pfam" id="PF01048">
    <property type="entry name" value="PNP_UDP_1"/>
    <property type="match status" value="1"/>
</dbReference>
<dbReference type="Proteomes" id="UP000193642">
    <property type="component" value="Unassembled WGS sequence"/>
</dbReference>